<name>V4T811_9HYPH</name>
<dbReference type="STRING" id="631454.N177_3875"/>
<gene>
    <name evidence="1" type="ORF">N177_3875</name>
</gene>
<dbReference type="OrthoDB" id="7907231at2"/>
<dbReference type="AlphaFoldDB" id="V4T811"/>
<sequence length="117" mass="12467">MDELVGRVMQAAEVDAGTARRVIEIELAFIKDHGPDEKVGELLRRIPGGEAIETPEAGSFGGMMGAMSAYAKLQGLGLGTSQLRSATKEILTFAREHGGDDDVDDIVRAIPLLSQVM</sequence>
<reference evidence="1 2" key="1">
    <citation type="journal article" date="2014" name="Genome Announc.">
        <title>Draft Genome Sequence of Lutibaculum baratangense Strain AMV1T, Isolated from a Mud Volcano in Andamans, India.</title>
        <authorList>
            <person name="Singh A."/>
            <person name="Sreenivas A."/>
            <person name="Sathyanarayana Reddy G."/>
            <person name="Pinnaka A.K."/>
            <person name="Shivaji S."/>
        </authorList>
    </citation>
    <scope>NUCLEOTIDE SEQUENCE [LARGE SCALE GENOMIC DNA]</scope>
    <source>
        <strain evidence="1 2">AMV1</strain>
    </source>
</reference>
<dbReference type="RefSeq" id="WP_023433984.1">
    <property type="nucleotide sequence ID" value="NZ_AWXZ01000040.1"/>
</dbReference>
<proteinExistence type="predicted"/>
<evidence type="ECO:0008006" key="3">
    <source>
        <dbReference type="Google" id="ProtNLM"/>
    </source>
</evidence>
<dbReference type="Proteomes" id="UP000017819">
    <property type="component" value="Unassembled WGS sequence"/>
</dbReference>
<accession>V4T811</accession>
<dbReference type="eggNOG" id="ENOG5031KGJ">
    <property type="taxonomic scope" value="Bacteria"/>
</dbReference>
<organism evidence="1 2">
    <name type="scientific">Lutibaculum baratangense AMV1</name>
    <dbReference type="NCBI Taxonomy" id="631454"/>
    <lineage>
        <taxon>Bacteria</taxon>
        <taxon>Pseudomonadati</taxon>
        <taxon>Pseudomonadota</taxon>
        <taxon>Alphaproteobacteria</taxon>
        <taxon>Hyphomicrobiales</taxon>
        <taxon>Tepidamorphaceae</taxon>
        <taxon>Lutibaculum</taxon>
    </lineage>
</organism>
<dbReference type="EMBL" id="AWXZ01000040">
    <property type="protein sequence ID" value="ESR22738.1"/>
    <property type="molecule type" value="Genomic_DNA"/>
</dbReference>
<keyword evidence="2" id="KW-1185">Reference proteome</keyword>
<comment type="caution">
    <text evidence="1">The sequence shown here is derived from an EMBL/GenBank/DDBJ whole genome shotgun (WGS) entry which is preliminary data.</text>
</comment>
<evidence type="ECO:0000313" key="2">
    <source>
        <dbReference type="Proteomes" id="UP000017819"/>
    </source>
</evidence>
<evidence type="ECO:0000313" key="1">
    <source>
        <dbReference type="EMBL" id="ESR22738.1"/>
    </source>
</evidence>
<protein>
    <recommendedName>
        <fullName evidence="3">DUF2267 domain-containing protein</fullName>
    </recommendedName>
</protein>